<dbReference type="CDD" id="cd11386">
    <property type="entry name" value="MCP_signal"/>
    <property type="match status" value="1"/>
</dbReference>
<evidence type="ECO:0000313" key="9">
    <source>
        <dbReference type="EMBL" id="BAU29455.1"/>
    </source>
</evidence>
<dbReference type="Pfam" id="PF00672">
    <property type="entry name" value="HAMP"/>
    <property type="match status" value="1"/>
</dbReference>
<evidence type="ECO:0000256" key="6">
    <source>
        <dbReference type="ARBA" id="ARBA00023136"/>
    </source>
</evidence>
<dbReference type="RefSeq" id="WP_172890922.1">
    <property type="nucleotide sequence ID" value="NZ_AP017312.1"/>
</dbReference>
<evidence type="ECO:0000256" key="5">
    <source>
        <dbReference type="ARBA" id="ARBA00022989"/>
    </source>
</evidence>
<dbReference type="PROSITE" id="PS50885">
    <property type="entry name" value="HAMP"/>
    <property type="match status" value="1"/>
</dbReference>
<dbReference type="SMART" id="SM00304">
    <property type="entry name" value="HAMP"/>
    <property type="match status" value="1"/>
</dbReference>
<dbReference type="CDD" id="cd18773">
    <property type="entry name" value="PDC1_HK_sensor"/>
    <property type="match status" value="1"/>
</dbReference>
<dbReference type="Pfam" id="PF00015">
    <property type="entry name" value="MCPsignal"/>
    <property type="match status" value="1"/>
</dbReference>
<dbReference type="PANTHER" id="PTHR32089:SF112">
    <property type="entry name" value="LYSOZYME-LIKE PROTEIN-RELATED"/>
    <property type="match status" value="1"/>
</dbReference>
<dbReference type="SUPFAM" id="SSF58104">
    <property type="entry name" value="Methyl-accepting chemotaxis protein (MCP) signaling domain"/>
    <property type="match status" value="1"/>
</dbReference>
<dbReference type="InterPro" id="IPR033479">
    <property type="entry name" value="dCache_1"/>
</dbReference>
<dbReference type="CDD" id="cd12912">
    <property type="entry name" value="PDC2_MCP_like"/>
    <property type="match status" value="1"/>
</dbReference>
<dbReference type="AlphaFoldDB" id="A0A0U5B7W3"/>
<dbReference type="Gene3D" id="1.10.287.950">
    <property type="entry name" value="Methyl-accepting chemotaxis protein"/>
    <property type="match status" value="1"/>
</dbReference>
<dbReference type="EMBL" id="AP017312">
    <property type="protein sequence ID" value="BAU29455.1"/>
    <property type="molecule type" value="Genomic_DNA"/>
</dbReference>
<comment type="similarity">
    <text evidence="8">Belongs to the methyl-accepting chemotaxis (MCP) protein family.</text>
</comment>
<sequence>MRGKQSFIVKLLLIILMLTGMALTAMGAINYISAKQIILASLQNNANSQVRIHATQLETWLNTRLSEVVVMANTDLVRSGTTDQILAYFEREKARMNGTYASISVGDTKGNLIIDKNLVIQIGSEPTFPDVMAGKPIVSNPFPAKENGSLIISFEAPVRDMNNKVKGLVSGASPIGEVFRQATDFKVGQSDQVYVFQSDGLIIHHPDKNKILKENVLKGSAGSSGTLAAEMLKTKQGMKEFTKDGHDYMVFYHQVPGTSWMMALEVPLAEFTSPLNSLLIKVVISGAVTLVVIALFVYLSLLRPVRRIRDIASVAERIAGGDLRAEQLPVDSEDEIGHLSHAVNGMLENLRRLIDQVNQTARQVASSSQELAAGVAHAGGTLNQITIATQEVAVGVEQEVEGITKTAQTMEHMTNGVHQIASSSSVVAEAVHRTAVEAEKGNRTIQQAVQQMNTIGTSVEEAASVVRLLGERSQEIGGIIGVITSIAEQTNLLALNAAIEAARAGEQGKGFAVVADEVRKLAEQSKQSADQIAQVIQEIQGETQRAVGSMNKGTEEVSTGVQAVDEAGLIFQNIMDSVESISTQISQISVSSEEMAISAENILKSGQDMLVISRQSAGNSRDVAGYAQEQISSIDQIAAASASLSRMALELEESMQQFKTDKSS</sequence>
<evidence type="ECO:0000256" key="2">
    <source>
        <dbReference type="ARBA" id="ARBA00022475"/>
    </source>
</evidence>
<reference evidence="9 10" key="1">
    <citation type="submission" date="2015-12" db="EMBL/GenBank/DDBJ databases">
        <title>Genome sequence of Aneurinibacillus soli.</title>
        <authorList>
            <person name="Lee J.S."/>
            <person name="Lee K.C."/>
            <person name="Kim K.K."/>
            <person name="Lee B.W."/>
        </authorList>
    </citation>
    <scope>NUCLEOTIDE SEQUENCE [LARGE SCALE GENOMIC DNA]</scope>
    <source>
        <strain evidence="9 10">CB4</strain>
    </source>
</reference>
<dbReference type="InterPro" id="IPR004089">
    <property type="entry name" value="MCPsignal_dom"/>
</dbReference>
<dbReference type="Proteomes" id="UP000217696">
    <property type="component" value="Chromosome"/>
</dbReference>
<proteinExistence type="inferred from homology"/>
<dbReference type="KEGG" id="asoc:CB4_03655"/>
<keyword evidence="4" id="KW-0812">Transmembrane</keyword>
<dbReference type="Pfam" id="PF02743">
    <property type="entry name" value="dCache_1"/>
    <property type="match status" value="1"/>
</dbReference>
<dbReference type="GO" id="GO:0005886">
    <property type="term" value="C:plasma membrane"/>
    <property type="evidence" value="ECO:0007669"/>
    <property type="project" value="UniProtKB-SubCell"/>
</dbReference>
<protein>
    <submittedName>
        <fullName evidence="9">Methyl-accepting chemotaxis protein McpB</fullName>
    </submittedName>
</protein>
<keyword evidence="2" id="KW-1003">Cell membrane</keyword>
<accession>A0A0U5B7W3</accession>
<evidence type="ECO:0000256" key="1">
    <source>
        <dbReference type="ARBA" id="ARBA00004651"/>
    </source>
</evidence>
<keyword evidence="10" id="KW-1185">Reference proteome</keyword>
<comment type="subcellular location">
    <subcellularLocation>
        <location evidence="1">Cell membrane</location>
        <topology evidence="1">Multi-pass membrane protein</topology>
    </subcellularLocation>
</comment>
<evidence type="ECO:0000256" key="4">
    <source>
        <dbReference type="ARBA" id="ARBA00022692"/>
    </source>
</evidence>
<dbReference type="CDD" id="cd06225">
    <property type="entry name" value="HAMP"/>
    <property type="match status" value="1"/>
</dbReference>
<dbReference type="PROSITE" id="PS50111">
    <property type="entry name" value="CHEMOTAXIS_TRANSDUC_2"/>
    <property type="match status" value="1"/>
</dbReference>
<dbReference type="Gene3D" id="3.30.450.20">
    <property type="entry name" value="PAS domain"/>
    <property type="match status" value="1"/>
</dbReference>
<dbReference type="InterPro" id="IPR003660">
    <property type="entry name" value="HAMP_dom"/>
</dbReference>
<evidence type="ECO:0000256" key="3">
    <source>
        <dbReference type="ARBA" id="ARBA00022500"/>
    </source>
</evidence>
<evidence type="ECO:0000256" key="8">
    <source>
        <dbReference type="ARBA" id="ARBA00029447"/>
    </source>
</evidence>
<name>A0A0U5B7W3_9BACL</name>
<dbReference type="PANTHER" id="PTHR32089">
    <property type="entry name" value="METHYL-ACCEPTING CHEMOTAXIS PROTEIN MCPB"/>
    <property type="match status" value="1"/>
</dbReference>
<dbReference type="SMART" id="SM00283">
    <property type="entry name" value="MA"/>
    <property type="match status" value="1"/>
</dbReference>
<gene>
    <name evidence="9" type="primary">mcpB_19</name>
    <name evidence="9" type="ORF">CB4_03655</name>
</gene>
<dbReference type="FunFam" id="1.10.287.950:FF:000001">
    <property type="entry name" value="Methyl-accepting chemotaxis sensory transducer"/>
    <property type="match status" value="1"/>
</dbReference>
<keyword evidence="3" id="KW-0145">Chemotaxis</keyword>
<dbReference type="GO" id="GO:0006935">
    <property type="term" value="P:chemotaxis"/>
    <property type="evidence" value="ECO:0007669"/>
    <property type="project" value="UniProtKB-KW"/>
</dbReference>
<dbReference type="GO" id="GO:0007165">
    <property type="term" value="P:signal transduction"/>
    <property type="evidence" value="ECO:0007669"/>
    <property type="project" value="UniProtKB-KW"/>
</dbReference>
<keyword evidence="6" id="KW-0472">Membrane</keyword>
<organism evidence="9 10">
    <name type="scientific">Aneurinibacillus soli</name>
    <dbReference type="NCBI Taxonomy" id="1500254"/>
    <lineage>
        <taxon>Bacteria</taxon>
        <taxon>Bacillati</taxon>
        <taxon>Bacillota</taxon>
        <taxon>Bacilli</taxon>
        <taxon>Bacillales</taxon>
        <taxon>Paenibacillaceae</taxon>
        <taxon>Aneurinibacillus group</taxon>
        <taxon>Aneurinibacillus</taxon>
    </lineage>
</organism>
<keyword evidence="7" id="KW-0807">Transducer</keyword>
<evidence type="ECO:0000313" key="10">
    <source>
        <dbReference type="Proteomes" id="UP000217696"/>
    </source>
</evidence>
<evidence type="ECO:0000256" key="7">
    <source>
        <dbReference type="ARBA" id="ARBA00023224"/>
    </source>
</evidence>
<keyword evidence="5" id="KW-1133">Transmembrane helix</keyword>